<accession>A0A8J5JRI7</accession>
<evidence type="ECO:0000259" key="3">
    <source>
        <dbReference type="PROSITE" id="PS51390"/>
    </source>
</evidence>
<dbReference type="AlphaFoldDB" id="A0A8J5JRI7"/>
<name>A0A8J5JRI7_HOMAM</name>
<dbReference type="Proteomes" id="UP000747542">
    <property type="component" value="Unassembled WGS sequence"/>
</dbReference>
<dbReference type="Pfam" id="PF00095">
    <property type="entry name" value="WAP"/>
    <property type="match status" value="1"/>
</dbReference>
<dbReference type="InterPro" id="IPR008197">
    <property type="entry name" value="WAP_dom"/>
</dbReference>
<sequence>MTSGNSGVLAVLIIIASMIAYTTQHHSHSKISVVSYRTPDASVWVKQSHEGLKYGRGGSRRRTEGVGSKGGSYGGQKIPSLIFDGSDLQLAASLPKLDSVLVGGGVTGGVEGSGVGGGVHSGVSSGVIGGESNGVVSGVNSDVVSGVNSDVVSGVSIGEGGIENIAIGKDSSRGAEAAAEGAGCRYYCRTPTAAIYCCEEDTDPATRPEVKSGGVCPAPETQCSPDPQPIPCSNDSRCPGEEKCCFDVCHERHICVPSTFF</sequence>
<dbReference type="EMBL" id="JAHLQT010030798">
    <property type="protein sequence ID" value="KAG7160758.1"/>
    <property type="molecule type" value="Genomic_DNA"/>
</dbReference>
<keyword evidence="2" id="KW-1133">Transmembrane helix</keyword>
<dbReference type="GO" id="GO:0030414">
    <property type="term" value="F:peptidase inhibitor activity"/>
    <property type="evidence" value="ECO:0007669"/>
    <property type="project" value="InterPro"/>
</dbReference>
<evidence type="ECO:0000256" key="2">
    <source>
        <dbReference type="SAM" id="Phobius"/>
    </source>
</evidence>
<dbReference type="OrthoDB" id="4473401at2759"/>
<keyword evidence="5" id="KW-1185">Reference proteome</keyword>
<reference evidence="4" key="1">
    <citation type="journal article" date="2021" name="Sci. Adv.">
        <title>The American lobster genome reveals insights on longevity, neural, and immune adaptations.</title>
        <authorList>
            <person name="Polinski J.M."/>
            <person name="Zimin A.V."/>
            <person name="Clark K.F."/>
            <person name="Kohn A.B."/>
            <person name="Sadowski N."/>
            <person name="Timp W."/>
            <person name="Ptitsyn A."/>
            <person name="Khanna P."/>
            <person name="Romanova D.Y."/>
            <person name="Williams P."/>
            <person name="Greenwood S.J."/>
            <person name="Moroz L.L."/>
            <person name="Walt D.R."/>
            <person name="Bodnar A.G."/>
        </authorList>
    </citation>
    <scope>NUCLEOTIDE SEQUENCE</scope>
    <source>
        <strain evidence="4">GMGI-L3</strain>
    </source>
</reference>
<feature type="transmembrane region" description="Helical" evidence="2">
    <location>
        <begin position="6"/>
        <end position="23"/>
    </location>
</feature>
<evidence type="ECO:0000313" key="5">
    <source>
        <dbReference type="Proteomes" id="UP000747542"/>
    </source>
</evidence>
<proteinExistence type="predicted"/>
<dbReference type="Gene3D" id="4.10.75.10">
    <property type="entry name" value="Elafin-like"/>
    <property type="match status" value="1"/>
</dbReference>
<keyword evidence="2" id="KW-0472">Membrane</keyword>
<evidence type="ECO:0000313" key="4">
    <source>
        <dbReference type="EMBL" id="KAG7160758.1"/>
    </source>
</evidence>
<feature type="region of interest" description="Disordered" evidence="1">
    <location>
        <begin position="53"/>
        <end position="72"/>
    </location>
</feature>
<keyword evidence="2" id="KW-0812">Transmembrane</keyword>
<dbReference type="CDD" id="cd00199">
    <property type="entry name" value="WAP"/>
    <property type="match status" value="1"/>
</dbReference>
<dbReference type="InterPro" id="IPR036645">
    <property type="entry name" value="Elafin-like_sf"/>
</dbReference>
<gene>
    <name evidence="4" type="ORF">Hamer_G021367</name>
</gene>
<dbReference type="GO" id="GO:0005576">
    <property type="term" value="C:extracellular region"/>
    <property type="evidence" value="ECO:0007669"/>
    <property type="project" value="InterPro"/>
</dbReference>
<dbReference type="SMART" id="SM00217">
    <property type="entry name" value="WAP"/>
    <property type="match status" value="1"/>
</dbReference>
<dbReference type="PROSITE" id="PS51390">
    <property type="entry name" value="WAP"/>
    <property type="match status" value="1"/>
</dbReference>
<evidence type="ECO:0000256" key="1">
    <source>
        <dbReference type="SAM" id="MobiDB-lite"/>
    </source>
</evidence>
<comment type="caution">
    <text evidence="4">The sequence shown here is derived from an EMBL/GenBank/DDBJ whole genome shotgun (WGS) entry which is preliminary data.</text>
</comment>
<feature type="domain" description="WAP" evidence="3">
    <location>
        <begin position="208"/>
        <end position="259"/>
    </location>
</feature>
<protein>
    <submittedName>
        <fullName evidence="4">Putative crustin-like antimicrobial peptide 19</fullName>
    </submittedName>
</protein>
<organism evidence="4 5">
    <name type="scientific">Homarus americanus</name>
    <name type="common">American lobster</name>
    <dbReference type="NCBI Taxonomy" id="6706"/>
    <lineage>
        <taxon>Eukaryota</taxon>
        <taxon>Metazoa</taxon>
        <taxon>Ecdysozoa</taxon>
        <taxon>Arthropoda</taxon>
        <taxon>Crustacea</taxon>
        <taxon>Multicrustacea</taxon>
        <taxon>Malacostraca</taxon>
        <taxon>Eumalacostraca</taxon>
        <taxon>Eucarida</taxon>
        <taxon>Decapoda</taxon>
        <taxon>Pleocyemata</taxon>
        <taxon>Astacidea</taxon>
        <taxon>Nephropoidea</taxon>
        <taxon>Nephropidae</taxon>
        <taxon>Homarus</taxon>
    </lineage>
</organism>